<evidence type="ECO:0000256" key="6">
    <source>
        <dbReference type="ARBA" id="ARBA00023132"/>
    </source>
</evidence>
<reference evidence="10" key="1">
    <citation type="journal article" date="2012" name="Science">
        <title>The Paleozoic origin of enzymatic lignin decomposition reconstructed from 31 fungal genomes.</title>
        <authorList>
            <person name="Floudas D."/>
            <person name="Binder M."/>
            <person name="Riley R."/>
            <person name="Barry K."/>
            <person name="Blanchette R.A."/>
            <person name="Henrissat B."/>
            <person name="Martinez A.T."/>
            <person name="Otillar R."/>
            <person name="Spatafora J.W."/>
            <person name="Yadav J.S."/>
            <person name="Aerts A."/>
            <person name="Benoit I."/>
            <person name="Boyd A."/>
            <person name="Carlson A."/>
            <person name="Copeland A."/>
            <person name="Coutinho P.M."/>
            <person name="de Vries R.P."/>
            <person name="Ferreira P."/>
            <person name="Findley K."/>
            <person name="Foster B."/>
            <person name="Gaskell J."/>
            <person name="Glotzer D."/>
            <person name="Gorecki P."/>
            <person name="Heitman J."/>
            <person name="Hesse C."/>
            <person name="Hori C."/>
            <person name="Igarashi K."/>
            <person name="Jurgens J.A."/>
            <person name="Kallen N."/>
            <person name="Kersten P."/>
            <person name="Kohler A."/>
            <person name="Kuees U."/>
            <person name="Kumar T.K.A."/>
            <person name="Kuo A."/>
            <person name="LaButti K."/>
            <person name="Larrondo L.F."/>
            <person name="Lindquist E."/>
            <person name="Ling A."/>
            <person name="Lombard V."/>
            <person name="Lucas S."/>
            <person name="Lundell T."/>
            <person name="Martin R."/>
            <person name="McLaughlin D.J."/>
            <person name="Morgenstern I."/>
            <person name="Morin E."/>
            <person name="Murat C."/>
            <person name="Nagy L.G."/>
            <person name="Nolan M."/>
            <person name="Ohm R.A."/>
            <person name="Patyshakuliyeva A."/>
            <person name="Rokas A."/>
            <person name="Ruiz-Duenas F.J."/>
            <person name="Sabat G."/>
            <person name="Salamov A."/>
            <person name="Samejima M."/>
            <person name="Schmutz J."/>
            <person name="Slot J.C."/>
            <person name="St John F."/>
            <person name="Stenlid J."/>
            <person name="Sun H."/>
            <person name="Sun S."/>
            <person name="Syed K."/>
            <person name="Tsang A."/>
            <person name="Wiebenga A."/>
            <person name="Young D."/>
            <person name="Pisabarro A."/>
            <person name="Eastwood D.C."/>
            <person name="Martin F."/>
            <person name="Cullen D."/>
            <person name="Grigoriev I.V."/>
            <person name="Hibbett D.S."/>
        </authorList>
    </citation>
    <scope>NUCLEOTIDE SEQUENCE [LARGE SCALE GENOMIC DNA]</scope>
    <source>
        <strain evidence="10">RWD-64-598 SS2</strain>
    </source>
</reference>
<dbReference type="PANTHER" id="PTHR13257">
    <property type="entry name" value="NUCLEOPORIN NUP84-RELATED"/>
    <property type="match status" value="1"/>
</dbReference>
<keyword evidence="4" id="KW-0653">Protein transport</keyword>
<keyword evidence="6" id="KW-0906">Nuclear pore complex</keyword>
<dbReference type="GeneID" id="19199750"/>
<dbReference type="Proteomes" id="UP000053558">
    <property type="component" value="Unassembled WGS sequence"/>
</dbReference>
<evidence type="ECO:0000256" key="5">
    <source>
        <dbReference type="ARBA" id="ARBA00023010"/>
    </source>
</evidence>
<keyword evidence="2" id="KW-0813">Transport</keyword>
<accession>A0A5M3MTD5</accession>
<dbReference type="OMA" id="QFYHASK"/>
<evidence type="ECO:0000313" key="9">
    <source>
        <dbReference type="EMBL" id="EIW82422.1"/>
    </source>
</evidence>
<dbReference type="InterPro" id="IPR019321">
    <property type="entry name" value="Nucleoporin_Nup88"/>
</dbReference>
<dbReference type="InterPro" id="IPR036322">
    <property type="entry name" value="WD40_repeat_dom_sf"/>
</dbReference>
<evidence type="ECO:0000256" key="2">
    <source>
        <dbReference type="ARBA" id="ARBA00022448"/>
    </source>
</evidence>
<dbReference type="KEGG" id="cput:CONPUDRAFT_123331"/>
<dbReference type="GO" id="GO:0005643">
    <property type="term" value="C:nuclear pore"/>
    <property type="evidence" value="ECO:0007669"/>
    <property type="project" value="UniProtKB-SubCell"/>
</dbReference>
<dbReference type="PANTHER" id="PTHR13257:SF0">
    <property type="entry name" value="NUCLEAR PORE COMPLEX PROTEIN NUP88"/>
    <property type="match status" value="1"/>
</dbReference>
<keyword evidence="5" id="KW-0811">Translocation</keyword>
<evidence type="ECO:0000256" key="8">
    <source>
        <dbReference type="SAM" id="MobiDB-lite"/>
    </source>
</evidence>
<evidence type="ECO:0000313" key="10">
    <source>
        <dbReference type="Proteomes" id="UP000053558"/>
    </source>
</evidence>
<evidence type="ECO:0000256" key="7">
    <source>
        <dbReference type="ARBA" id="ARBA00023242"/>
    </source>
</evidence>
<dbReference type="OrthoDB" id="341482at2759"/>
<feature type="compositionally biased region" description="Basic and acidic residues" evidence="8">
    <location>
        <begin position="844"/>
        <end position="855"/>
    </location>
</feature>
<dbReference type="Pfam" id="PF10168">
    <property type="entry name" value="Nup88"/>
    <property type="match status" value="2"/>
</dbReference>
<name>A0A5M3MTD5_CONPW</name>
<sequence>MNQDSWSTILHDHPIFSVSSSNAVPQASSAVVSSQLVSTSASADHAPSPNNCRRQTMVLKDADLIVAAGTELRITSLSDKKMDKSTGKSYKVLRTPNIQFNVRQLAVNASGKLLAVAGEYELAVVVLPRAGYPSHSQPSIDCKSIQVGQLYHQTNSAPITKVEWHPWGEAGSTLMVLTLDGKLREYDISLDPDEPQQTLSFAPQKKSRSYMAEDPVEREAISFTLGRGKADWGPLTVYTVMRSGDVYAICPYLPRNAYVPSSYIHALNCFITAKQEFLHQEPSISSGLTSMYDYQRKYVSALVKQIPSDVAYPSTAQSISLRPPAIIKSKPMRQGPFLLQPSPKNLDGSEGFDATDIAYLAVNNEDDDNTDGQAERLGVVVIGHQDGRVDVCLDVEKVEAKWESKQDSGSELPMFAVYETIDLGLVLLSKQITGDRLDTTALSNNHLNLSLDPIHDDTVYAYHSFGIHSLQFEDLLRSLNDALRQEGDGPEADSAMKKAVQNFKPTRVSQIQTTGSLSRRQVDPVIALCIPNDVYLSYSMVTLTSSMKVANLPLSLRTGVSQADSPDVVAPPQTPKALIEAPAQADKENKEPPAYISLLREPFTPPEVLSDPSSLAERRQAAITSLRTTGEFMLTPDSLRALGTTVEILTGQIYEIILAYKVVNSRAIVLRAEADRQQEKAREMLSLLYKMKGPDCLALQSRMSKVQENHKTISAKLERTLNAMIAKAAPGLSEYETRWFEELKRMKVEVAGRTRYDDESLASRAAALKREYDRILPGLKSLTDRMNERKPYLSQNNHELGVSQAFAFGEQSNSERVRIADLEQQILRMGSKLGISVSKPPSSRRNEATVNRDEYENSFSL</sequence>
<gene>
    <name evidence="9" type="ORF">CONPUDRAFT_123331</name>
</gene>
<evidence type="ECO:0000256" key="1">
    <source>
        <dbReference type="ARBA" id="ARBA00004567"/>
    </source>
</evidence>
<proteinExistence type="predicted"/>
<dbReference type="GO" id="GO:0000056">
    <property type="term" value="P:ribosomal small subunit export from nucleus"/>
    <property type="evidence" value="ECO:0007669"/>
    <property type="project" value="InterPro"/>
</dbReference>
<keyword evidence="3" id="KW-0509">mRNA transport</keyword>
<keyword evidence="10" id="KW-1185">Reference proteome</keyword>
<evidence type="ECO:0000256" key="3">
    <source>
        <dbReference type="ARBA" id="ARBA00022816"/>
    </source>
</evidence>
<organism evidence="9 10">
    <name type="scientific">Coniophora puteana (strain RWD-64-598)</name>
    <name type="common">Brown rot fungus</name>
    <dbReference type="NCBI Taxonomy" id="741705"/>
    <lineage>
        <taxon>Eukaryota</taxon>
        <taxon>Fungi</taxon>
        <taxon>Dikarya</taxon>
        <taxon>Basidiomycota</taxon>
        <taxon>Agaricomycotina</taxon>
        <taxon>Agaricomycetes</taxon>
        <taxon>Agaricomycetidae</taxon>
        <taxon>Boletales</taxon>
        <taxon>Coniophorineae</taxon>
        <taxon>Coniophoraceae</taxon>
        <taxon>Coniophora</taxon>
    </lineage>
</organism>
<dbReference type="GO" id="GO:0006606">
    <property type="term" value="P:protein import into nucleus"/>
    <property type="evidence" value="ECO:0007669"/>
    <property type="project" value="TreeGrafter"/>
</dbReference>
<dbReference type="AlphaFoldDB" id="A0A5M3MTD5"/>
<evidence type="ECO:0000256" key="4">
    <source>
        <dbReference type="ARBA" id="ARBA00022927"/>
    </source>
</evidence>
<dbReference type="GO" id="GO:0017056">
    <property type="term" value="F:structural constituent of nuclear pore"/>
    <property type="evidence" value="ECO:0007669"/>
    <property type="project" value="InterPro"/>
</dbReference>
<keyword evidence="7" id="KW-0539">Nucleus</keyword>
<dbReference type="GO" id="GO:0006406">
    <property type="term" value="P:mRNA export from nucleus"/>
    <property type="evidence" value="ECO:0007669"/>
    <property type="project" value="TreeGrafter"/>
</dbReference>
<dbReference type="GO" id="GO:0000055">
    <property type="term" value="P:ribosomal large subunit export from nucleus"/>
    <property type="evidence" value="ECO:0007669"/>
    <property type="project" value="InterPro"/>
</dbReference>
<dbReference type="SUPFAM" id="SSF50978">
    <property type="entry name" value="WD40 repeat-like"/>
    <property type="match status" value="1"/>
</dbReference>
<dbReference type="EMBL" id="JH711577">
    <property type="protein sequence ID" value="EIW82422.1"/>
    <property type="molecule type" value="Genomic_DNA"/>
</dbReference>
<dbReference type="InterPro" id="IPR037700">
    <property type="entry name" value="NUP88/NUP82"/>
</dbReference>
<dbReference type="RefSeq" id="XP_007768087.1">
    <property type="nucleotide sequence ID" value="XM_007769897.1"/>
</dbReference>
<comment type="caution">
    <text evidence="9">The sequence shown here is derived from an EMBL/GenBank/DDBJ whole genome shotgun (WGS) entry which is preliminary data.</text>
</comment>
<comment type="subcellular location">
    <subcellularLocation>
        <location evidence="1">Nucleus</location>
        <location evidence="1">Nuclear pore complex</location>
    </subcellularLocation>
</comment>
<feature type="region of interest" description="Disordered" evidence="8">
    <location>
        <begin position="834"/>
        <end position="861"/>
    </location>
</feature>
<protein>
    <submittedName>
        <fullName evidence="9">Uncharacterized protein</fullName>
    </submittedName>
</protein>